<accession>A0ABW3ARM1</accession>
<gene>
    <name evidence="2" type="ORF">ACFQZX_04705</name>
</gene>
<dbReference type="Gene3D" id="3.40.50.720">
    <property type="entry name" value="NAD(P)-binding Rossmann-like Domain"/>
    <property type="match status" value="1"/>
</dbReference>
<dbReference type="SUPFAM" id="SSF51735">
    <property type="entry name" value="NAD(P)-binding Rossmann-fold domains"/>
    <property type="match status" value="1"/>
</dbReference>
<evidence type="ECO:0000313" key="2">
    <source>
        <dbReference type="EMBL" id="MFD0792904.1"/>
    </source>
</evidence>
<name>A0ABW3ARM1_9SPHI</name>
<dbReference type="InterPro" id="IPR036291">
    <property type="entry name" value="NAD(P)-bd_dom_sf"/>
</dbReference>
<dbReference type="PANTHER" id="PTHR15020:SF50">
    <property type="entry name" value="UPF0659 PROTEIN YMR090W"/>
    <property type="match status" value="1"/>
</dbReference>
<dbReference type="PANTHER" id="PTHR15020">
    <property type="entry name" value="FLAVIN REDUCTASE-RELATED"/>
    <property type="match status" value="1"/>
</dbReference>
<keyword evidence="3" id="KW-1185">Reference proteome</keyword>
<dbReference type="Proteomes" id="UP001597010">
    <property type="component" value="Unassembled WGS sequence"/>
</dbReference>
<dbReference type="RefSeq" id="WP_377111887.1">
    <property type="nucleotide sequence ID" value="NZ_JBHTHZ010000002.1"/>
</dbReference>
<sequence length="216" mass="23948">MKILLLGATGRTGKLILQQLVDKGYFVNALVRNKANIQLSSALLTVFEGDVANKQLLTEAMSGCQAIISALNISRNTDFPWSALRTPVNFLSASIRNIIAVANVLGIKRVIVLSAWGVGDSSKEIPGWFRWLIHNSNIGPAYKDHEKQERLLKDSNLDWTAIRPVGLTNFGLKHARVSIDNIPKPWLLISRRTVAAFVVNALEHQLFIRQTPVIFG</sequence>
<protein>
    <submittedName>
        <fullName evidence="2">NAD(P)-dependent oxidoreductase</fullName>
    </submittedName>
</protein>
<comment type="caution">
    <text evidence="2">The sequence shown here is derived from an EMBL/GenBank/DDBJ whole genome shotgun (WGS) entry which is preliminary data.</text>
</comment>
<evidence type="ECO:0000259" key="1">
    <source>
        <dbReference type="Pfam" id="PF13460"/>
    </source>
</evidence>
<feature type="domain" description="NAD(P)-binding" evidence="1">
    <location>
        <begin position="7"/>
        <end position="204"/>
    </location>
</feature>
<reference evidence="3" key="1">
    <citation type="journal article" date="2019" name="Int. J. Syst. Evol. Microbiol.">
        <title>The Global Catalogue of Microorganisms (GCM) 10K type strain sequencing project: providing services to taxonomists for standard genome sequencing and annotation.</title>
        <authorList>
            <consortium name="The Broad Institute Genomics Platform"/>
            <consortium name="The Broad Institute Genome Sequencing Center for Infectious Disease"/>
            <person name="Wu L."/>
            <person name="Ma J."/>
        </authorList>
    </citation>
    <scope>NUCLEOTIDE SEQUENCE [LARGE SCALE GENOMIC DNA]</scope>
    <source>
        <strain evidence="3">CCUG 61484</strain>
    </source>
</reference>
<dbReference type="InterPro" id="IPR016040">
    <property type="entry name" value="NAD(P)-bd_dom"/>
</dbReference>
<proteinExistence type="predicted"/>
<dbReference type="EMBL" id="JBHTHZ010000002">
    <property type="protein sequence ID" value="MFD0792904.1"/>
    <property type="molecule type" value="Genomic_DNA"/>
</dbReference>
<evidence type="ECO:0000313" key="3">
    <source>
        <dbReference type="Proteomes" id="UP001597010"/>
    </source>
</evidence>
<organism evidence="2 3">
    <name type="scientific">Mucilaginibacter litoreus</name>
    <dbReference type="NCBI Taxonomy" id="1048221"/>
    <lineage>
        <taxon>Bacteria</taxon>
        <taxon>Pseudomonadati</taxon>
        <taxon>Bacteroidota</taxon>
        <taxon>Sphingobacteriia</taxon>
        <taxon>Sphingobacteriales</taxon>
        <taxon>Sphingobacteriaceae</taxon>
        <taxon>Mucilaginibacter</taxon>
    </lineage>
</organism>
<dbReference type="Pfam" id="PF13460">
    <property type="entry name" value="NAD_binding_10"/>
    <property type="match status" value="1"/>
</dbReference>